<gene>
    <name evidence="1" type="ORF">CA264_06785</name>
</gene>
<dbReference type="OrthoDB" id="790721at2"/>
<reference evidence="2" key="1">
    <citation type="submission" date="2017-05" db="EMBL/GenBank/DDBJ databases">
        <authorList>
            <person name="Ray J."/>
            <person name="Price M."/>
            <person name="Deutschbauer A."/>
        </authorList>
    </citation>
    <scope>NUCLEOTIDE SEQUENCE [LARGE SCALE GENOMIC DNA]</scope>
    <source>
        <strain evidence="2">DSM 19842</strain>
    </source>
</reference>
<evidence type="ECO:0000313" key="2">
    <source>
        <dbReference type="Proteomes" id="UP000266292"/>
    </source>
</evidence>
<organism evidence="1 2">
    <name type="scientific">Pontibacter actiniarum</name>
    <dbReference type="NCBI Taxonomy" id="323450"/>
    <lineage>
        <taxon>Bacteria</taxon>
        <taxon>Pseudomonadati</taxon>
        <taxon>Bacteroidota</taxon>
        <taxon>Cytophagia</taxon>
        <taxon>Cytophagales</taxon>
        <taxon>Hymenobacteraceae</taxon>
        <taxon>Pontibacter</taxon>
    </lineage>
</organism>
<dbReference type="Proteomes" id="UP000266292">
    <property type="component" value="Chromosome"/>
</dbReference>
<keyword evidence="2" id="KW-1185">Reference proteome</keyword>
<accession>A0A1X9YQP5</accession>
<dbReference type="RefSeq" id="WP_025605739.1">
    <property type="nucleotide sequence ID" value="NZ_CP021235.1"/>
</dbReference>
<name>A0A1X9YQP5_9BACT</name>
<dbReference type="KEGG" id="pact:CA264_06785"/>
<dbReference type="AlphaFoldDB" id="A0A1X9YQP5"/>
<proteinExistence type="predicted"/>
<sequence>MLIQNQGFYLEGFDFPAFTLNHGEMVRFWVEAAPQSQTATNGSWVANKVIASMQTSLPGGEKIRLSPARVRRSFFDFIQPITLEGYLRSRLNLATPAIYERLSFFSLAPQWKLKDLGYAHQKIFAIICAFQRGSIVCYDYYGLAPESEAQLTNYVKAELGLGKSAVSFDDLSYKPENPDTERITNLDIRQRR</sequence>
<protein>
    <submittedName>
        <fullName evidence="1">Uncharacterized protein</fullName>
    </submittedName>
</protein>
<dbReference type="EMBL" id="CP021235">
    <property type="protein sequence ID" value="ARS35171.1"/>
    <property type="molecule type" value="Genomic_DNA"/>
</dbReference>
<evidence type="ECO:0000313" key="1">
    <source>
        <dbReference type="EMBL" id="ARS35171.1"/>
    </source>
</evidence>